<accession>A0A4U1YQU0</accession>
<sequence>MSRNNDTKVVIVASQTSRVVKNLTTSGYFSDDEKNSFKLAKGRLRRRSSRIDFLKPISKDFVRQA</sequence>
<name>A0A4U1YQU0_9VIBR</name>
<dbReference type="RefSeq" id="WP_136981566.1">
    <property type="nucleotide sequence ID" value="NZ_SYUV01000164.1"/>
</dbReference>
<reference evidence="1 2" key="1">
    <citation type="submission" date="2019-04" db="EMBL/GenBank/DDBJ databases">
        <title>A reverse ecology approach based on a biological definition of microbial populations.</title>
        <authorList>
            <person name="Arevalo P."/>
            <person name="Vaninsberghe D."/>
            <person name="Elsherbini J."/>
            <person name="Gore J."/>
            <person name="Polz M."/>
        </authorList>
    </citation>
    <scope>NUCLEOTIDE SEQUENCE [LARGE SCALE GENOMIC DNA]</scope>
    <source>
        <strain evidence="1 2">10N.261.46.F4</strain>
    </source>
</reference>
<dbReference type="AlphaFoldDB" id="A0A4U1YQU0"/>
<protein>
    <submittedName>
        <fullName evidence="1">Uncharacterized protein</fullName>
    </submittedName>
</protein>
<gene>
    <name evidence="1" type="ORF">FCV50_23520</name>
</gene>
<organism evidence="1 2">
    <name type="scientific">Vibrio kanaloae</name>
    <dbReference type="NCBI Taxonomy" id="170673"/>
    <lineage>
        <taxon>Bacteria</taxon>
        <taxon>Pseudomonadati</taxon>
        <taxon>Pseudomonadota</taxon>
        <taxon>Gammaproteobacteria</taxon>
        <taxon>Vibrionales</taxon>
        <taxon>Vibrionaceae</taxon>
        <taxon>Vibrio</taxon>
    </lineage>
</organism>
<dbReference type="EMBL" id="SYUV01000164">
    <property type="protein sequence ID" value="TKF22756.1"/>
    <property type="molecule type" value="Genomic_DNA"/>
</dbReference>
<dbReference type="Proteomes" id="UP000307574">
    <property type="component" value="Unassembled WGS sequence"/>
</dbReference>
<proteinExistence type="predicted"/>
<evidence type="ECO:0000313" key="2">
    <source>
        <dbReference type="Proteomes" id="UP000307574"/>
    </source>
</evidence>
<evidence type="ECO:0000313" key="1">
    <source>
        <dbReference type="EMBL" id="TKF22756.1"/>
    </source>
</evidence>
<comment type="caution">
    <text evidence="1">The sequence shown here is derived from an EMBL/GenBank/DDBJ whole genome shotgun (WGS) entry which is preliminary data.</text>
</comment>